<accession>A0A0G4FW76</accession>
<protein>
    <submittedName>
        <fullName evidence="2">Uncharacterized protein</fullName>
    </submittedName>
</protein>
<name>A0A0G4FW76_VITBC</name>
<feature type="signal peptide" evidence="1">
    <location>
        <begin position="1"/>
        <end position="16"/>
    </location>
</feature>
<proteinExistence type="predicted"/>
<sequence>MLEFLWLQALTVGLWGSPFKPPFGKQADADASRAWLAGDMVLGVLYHLIRRRQHLQERRREKPPVLLEQIVIILPDDGRQLQQVLIVHPPEPEPEDSVIVQIEPDPPAVQLHAEADHRQWEHAWALSRQWEHYYEAEFRRQDRQDGLAIDSRYA</sequence>
<dbReference type="AlphaFoldDB" id="A0A0G4FW76"/>
<reference evidence="2 3" key="1">
    <citation type="submission" date="2014-11" db="EMBL/GenBank/DDBJ databases">
        <authorList>
            <person name="Zhu J."/>
            <person name="Qi W."/>
            <person name="Song R."/>
        </authorList>
    </citation>
    <scope>NUCLEOTIDE SEQUENCE [LARGE SCALE GENOMIC DNA]</scope>
</reference>
<evidence type="ECO:0000313" key="3">
    <source>
        <dbReference type="Proteomes" id="UP000041254"/>
    </source>
</evidence>
<dbReference type="Proteomes" id="UP000041254">
    <property type="component" value="Unassembled WGS sequence"/>
</dbReference>
<gene>
    <name evidence="2" type="ORF">Vbra_16330</name>
</gene>
<organism evidence="2 3">
    <name type="scientific">Vitrella brassicaformis (strain CCMP3155)</name>
    <dbReference type="NCBI Taxonomy" id="1169540"/>
    <lineage>
        <taxon>Eukaryota</taxon>
        <taxon>Sar</taxon>
        <taxon>Alveolata</taxon>
        <taxon>Colpodellida</taxon>
        <taxon>Vitrellaceae</taxon>
        <taxon>Vitrella</taxon>
    </lineage>
</organism>
<dbReference type="InParanoid" id="A0A0G4FW76"/>
<evidence type="ECO:0000313" key="2">
    <source>
        <dbReference type="EMBL" id="CEM19240.1"/>
    </source>
</evidence>
<feature type="chain" id="PRO_5005189847" evidence="1">
    <location>
        <begin position="17"/>
        <end position="154"/>
    </location>
</feature>
<evidence type="ECO:0000256" key="1">
    <source>
        <dbReference type="SAM" id="SignalP"/>
    </source>
</evidence>
<keyword evidence="3" id="KW-1185">Reference proteome</keyword>
<dbReference type="VEuPathDB" id="CryptoDB:Vbra_16330"/>
<dbReference type="EMBL" id="CDMY01000510">
    <property type="protein sequence ID" value="CEM19240.1"/>
    <property type="molecule type" value="Genomic_DNA"/>
</dbReference>
<keyword evidence="1" id="KW-0732">Signal</keyword>